<dbReference type="GeneID" id="54998160"/>
<dbReference type="RefSeq" id="YP_009807282.1">
    <property type="nucleotide sequence ID" value="NC_048022.1"/>
</dbReference>
<dbReference type="Proteomes" id="UP000258104">
    <property type="component" value="Segment"/>
</dbReference>
<accession>A0A345MKB7</accession>
<name>A0A345MKB7_9CAUD</name>
<sequence length="122" mass="13996">MRTKPWEYIPCPELHVFIDSEELKKFANEKYKCDVGIINKDGFTSTISCDNGDISCLVYIKNQKYDTGQLAGLIAHEATHVSQEFFESIGETNPSHEMQAYYIQTFVICIMQAYKKLTKGKK</sequence>
<keyword evidence="2" id="KW-1185">Reference proteome</keyword>
<evidence type="ECO:0000313" key="2">
    <source>
        <dbReference type="Proteomes" id="UP000258104"/>
    </source>
</evidence>
<evidence type="ECO:0000313" key="1">
    <source>
        <dbReference type="EMBL" id="AXH71780.1"/>
    </source>
</evidence>
<dbReference type="EMBL" id="MH626557">
    <property type="protein sequence ID" value="AXH71780.1"/>
    <property type="molecule type" value="Genomic_DNA"/>
</dbReference>
<proteinExistence type="predicted"/>
<protein>
    <submittedName>
        <fullName evidence="1">Uncharacterized protein</fullName>
    </submittedName>
</protein>
<reference evidence="1 2" key="1">
    <citation type="submission" date="2018-07" db="EMBL/GenBank/DDBJ databases">
        <title>Complete genome of the first Eggerthella lenta phage.</title>
        <authorList>
            <person name="Koberg S."/>
            <person name="Brinks E."/>
        </authorList>
    </citation>
    <scope>NUCLEOTIDE SEQUENCE [LARGE SCALE GENOMIC DNA]</scope>
</reference>
<organism evidence="1 2">
    <name type="scientific">Eggerthella phage PMBT5</name>
    <dbReference type="NCBI Taxonomy" id="2283015"/>
    <lineage>
        <taxon>Viruses</taxon>
        <taxon>Duplodnaviria</taxon>
        <taxon>Heunggongvirae</taxon>
        <taxon>Uroviricota</taxon>
        <taxon>Caudoviricetes</taxon>
        <taxon>Lentavirus</taxon>
        <taxon>Lentavirus PMBT5</taxon>
    </lineage>
</organism>
<dbReference type="KEGG" id="vg:54998160"/>